<dbReference type="CDD" id="cd02440">
    <property type="entry name" value="AdoMet_MTases"/>
    <property type="match status" value="1"/>
</dbReference>
<dbReference type="SUPFAM" id="SSF53335">
    <property type="entry name" value="S-adenosyl-L-methionine-dependent methyltransferases"/>
    <property type="match status" value="1"/>
</dbReference>
<evidence type="ECO:0000256" key="1">
    <source>
        <dbReference type="ARBA" id="ARBA00022603"/>
    </source>
</evidence>
<dbReference type="EC" id="2.1.1.144" evidence="4"/>
<organism evidence="4 5">
    <name type="scientific">Xenorhabdus doucetiae</name>
    <dbReference type="NCBI Taxonomy" id="351671"/>
    <lineage>
        <taxon>Bacteria</taxon>
        <taxon>Pseudomonadati</taxon>
        <taxon>Pseudomonadota</taxon>
        <taxon>Gammaproteobacteria</taxon>
        <taxon>Enterobacterales</taxon>
        <taxon>Morganellaceae</taxon>
        <taxon>Xenorhabdus</taxon>
    </lineage>
</organism>
<dbReference type="PANTHER" id="PTHR43861">
    <property type="entry name" value="TRANS-ACONITATE 2-METHYLTRANSFERASE-RELATED"/>
    <property type="match status" value="1"/>
</dbReference>
<proteinExistence type="predicted"/>
<protein>
    <submittedName>
        <fullName evidence="4">Methyl transferase ToxA protein, involved in toxoflavin (Phytotoxin) biosynthesis</fullName>
        <ecNumber evidence="4">2.1.1.144</ecNumber>
    </submittedName>
</protein>
<evidence type="ECO:0000313" key="5">
    <source>
        <dbReference type="Proteomes" id="UP000032721"/>
    </source>
</evidence>
<sequence>MDEQVSYDAIGEYYEKFSNTVAQRQSELRDILNMVGDIRGKSVLDLACGYGYFGRELHRRGAAKVVGIDISEKMIELAKAKSKFYGDDIEFHVQNVSEMQLEEKFDIIVAAFLFHYAQSTDELETMFQAVANHLKPAGKLVAYMASPDYQLKNGNCNNYGFTILSEEPWQNGFRHQAEFLTTPPSPFTFYRWSQESYENAIKKAGFQHITWQKPTVLENDLARYPAGFWDIYLQNCIHTGLVCQF</sequence>
<dbReference type="GO" id="GO:0032259">
    <property type="term" value="P:methylation"/>
    <property type="evidence" value="ECO:0007669"/>
    <property type="project" value="UniProtKB-KW"/>
</dbReference>
<name>A0A068QSL2_9GAMM</name>
<dbReference type="Pfam" id="PF13649">
    <property type="entry name" value="Methyltransf_25"/>
    <property type="match status" value="1"/>
</dbReference>
<dbReference type="InterPro" id="IPR041698">
    <property type="entry name" value="Methyltransf_25"/>
</dbReference>
<dbReference type="KEGG" id="xdo:XDD1_1102"/>
<evidence type="ECO:0000256" key="2">
    <source>
        <dbReference type="ARBA" id="ARBA00022679"/>
    </source>
</evidence>
<keyword evidence="2 4" id="KW-0808">Transferase</keyword>
<dbReference type="Proteomes" id="UP000032721">
    <property type="component" value="Chromosome"/>
</dbReference>
<dbReference type="AlphaFoldDB" id="A0A068QSL2"/>
<dbReference type="PANTHER" id="PTHR43861:SF1">
    <property type="entry name" value="TRANS-ACONITATE 2-METHYLTRANSFERASE"/>
    <property type="match status" value="1"/>
</dbReference>
<dbReference type="InterPro" id="IPR029063">
    <property type="entry name" value="SAM-dependent_MTases_sf"/>
</dbReference>
<reference evidence="4 5" key="1">
    <citation type="submission" date="2013-07" db="EMBL/GenBank/DDBJ databases">
        <authorList>
            <person name="Genoscope - CEA"/>
        </authorList>
    </citation>
    <scope>NUCLEOTIDE SEQUENCE [LARGE SCALE GENOMIC DNA]</scope>
    <source>
        <strain evidence="5">FRM16 / DSM 17909</strain>
    </source>
</reference>
<feature type="domain" description="Methyltransferase" evidence="3">
    <location>
        <begin position="43"/>
        <end position="138"/>
    </location>
</feature>
<keyword evidence="1 4" id="KW-0489">Methyltransferase</keyword>
<dbReference type="STRING" id="351671.XDD1_1102"/>
<evidence type="ECO:0000259" key="3">
    <source>
        <dbReference type="Pfam" id="PF13649"/>
    </source>
</evidence>
<evidence type="ECO:0000313" key="4">
    <source>
        <dbReference type="EMBL" id="CDG16805.1"/>
    </source>
</evidence>
<dbReference type="GO" id="GO:0030798">
    <property type="term" value="F:trans-aconitate 2-methyltransferase activity"/>
    <property type="evidence" value="ECO:0007669"/>
    <property type="project" value="UniProtKB-EC"/>
</dbReference>
<dbReference type="EMBL" id="FO704550">
    <property type="protein sequence ID" value="CDG16805.1"/>
    <property type="molecule type" value="Genomic_DNA"/>
</dbReference>
<dbReference type="HOGENOM" id="CLU_049749_3_2_6"/>
<dbReference type="RefSeq" id="WP_045969284.1">
    <property type="nucleotide sequence ID" value="NZ_CAWMED010000001.1"/>
</dbReference>
<dbReference type="Gene3D" id="3.40.50.150">
    <property type="entry name" value="Vaccinia Virus protein VP39"/>
    <property type="match status" value="1"/>
</dbReference>
<accession>A0A068QSL2</accession>
<gene>
    <name evidence="4" type="primary">toxA</name>
    <name evidence="4" type="ORF">XDD1_1102</name>
</gene>